<dbReference type="EC" id="2.7.7.2" evidence="2"/>
<evidence type="ECO:0000256" key="8">
    <source>
        <dbReference type="ARBA" id="ARBA00022827"/>
    </source>
</evidence>
<evidence type="ECO:0000256" key="10">
    <source>
        <dbReference type="ARBA" id="ARBA00031145"/>
    </source>
</evidence>
<organism evidence="14 15">
    <name type="scientific">Rhizopus oryzae</name>
    <name type="common">Mucormycosis agent</name>
    <name type="synonym">Rhizopus arrhizus var. delemar</name>
    <dbReference type="NCBI Taxonomy" id="64495"/>
    <lineage>
        <taxon>Eukaryota</taxon>
        <taxon>Fungi</taxon>
        <taxon>Fungi incertae sedis</taxon>
        <taxon>Mucoromycota</taxon>
        <taxon>Mucoromycotina</taxon>
        <taxon>Mucoromycetes</taxon>
        <taxon>Mucorales</taxon>
        <taxon>Mucorineae</taxon>
        <taxon>Rhizopodaceae</taxon>
        <taxon>Rhizopus</taxon>
    </lineage>
</organism>
<comment type="catalytic activity">
    <reaction evidence="12">
        <text>FMN + ATP + H(+) = FAD + diphosphate</text>
        <dbReference type="Rhea" id="RHEA:17237"/>
        <dbReference type="ChEBI" id="CHEBI:15378"/>
        <dbReference type="ChEBI" id="CHEBI:30616"/>
        <dbReference type="ChEBI" id="CHEBI:33019"/>
        <dbReference type="ChEBI" id="CHEBI:57692"/>
        <dbReference type="ChEBI" id="CHEBI:58210"/>
        <dbReference type="EC" id="2.7.7.2"/>
    </reaction>
</comment>
<comment type="pathway">
    <text evidence="1">Cofactor biosynthesis; FAD biosynthesis; FAD from FMN: step 1/1.</text>
</comment>
<dbReference type="CDD" id="cd23948">
    <property type="entry name" value="FAD_synthase"/>
    <property type="match status" value="1"/>
</dbReference>
<comment type="caution">
    <text evidence="14">The sequence shown here is derived from an EMBL/GenBank/DDBJ whole genome shotgun (WGS) entry which is preliminary data.</text>
</comment>
<keyword evidence="3" id="KW-0285">Flavoprotein</keyword>
<dbReference type="GO" id="GO:0006747">
    <property type="term" value="P:FAD biosynthetic process"/>
    <property type="evidence" value="ECO:0007669"/>
    <property type="project" value="TreeGrafter"/>
</dbReference>
<dbReference type="GO" id="GO:0003919">
    <property type="term" value="F:FMN adenylyltransferase activity"/>
    <property type="evidence" value="ECO:0007669"/>
    <property type="project" value="UniProtKB-EC"/>
</dbReference>
<evidence type="ECO:0000313" key="14">
    <source>
        <dbReference type="EMBL" id="KAG1551218.1"/>
    </source>
</evidence>
<gene>
    <name evidence="14" type="ORF">G6F51_001977</name>
</gene>
<evidence type="ECO:0000313" key="15">
    <source>
        <dbReference type="Proteomes" id="UP000717996"/>
    </source>
</evidence>
<evidence type="ECO:0000256" key="5">
    <source>
        <dbReference type="ARBA" id="ARBA00022679"/>
    </source>
</evidence>
<dbReference type="Proteomes" id="UP000717996">
    <property type="component" value="Unassembled WGS sequence"/>
</dbReference>
<evidence type="ECO:0000256" key="3">
    <source>
        <dbReference type="ARBA" id="ARBA00022630"/>
    </source>
</evidence>
<keyword evidence="9" id="KW-0067">ATP-binding</keyword>
<dbReference type="InterPro" id="IPR014729">
    <property type="entry name" value="Rossmann-like_a/b/a_fold"/>
</dbReference>
<keyword evidence="6" id="KW-0548">Nucleotidyltransferase</keyword>
<accession>A0A9P6YLZ7</accession>
<evidence type="ECO:0000256" key="9">
    <source>
        <dbReference type="ARBA" id="ARBA00022840"/>
    </source>
</evidence>
<evidence type="ECO:0000256" key="7">
    <source>
        <dbReference type="ARBA" id="ARBA00022741"/>
    </source>
</evidence>
<keyword evidence="7" id="KW-0547">Nucleotide-binding</keyword>
<feature type="domain" description="Phosphoadenosine phosphosulphate reductase" evidence="13">
    <location>
        <begin position="73"/>
        <end position="232"/>
    </location>
</feature>
<dbReference type="EMBL" id="JAANIT010000161">
    <property type="protein sequence ID" value="KAG1551218.1"/>
    <property type="molecule type" value="Genomic_DNA"/>
</dbReference>
<dbReference type="PANTHER" id="PTHR23293:SF9">
    <property type="entry name" value="FAD SYNTHASE"/>
    <property type="match status" value="1"/>
</dbReference>
<dbReference type="AlphaFoldDB" id="A0A9P6YLZ7"/>
<evidence type="ECO:0000256" key="11">
    <source>
        <dbReference type="ARBA" id="ARBA00031871"/>
    </source>
</evidence>
<reference evidence="14" key="1">
    <citation type="journal article" date="2020" name="Microb. Genom.">
        <title>Genetic diversity of clinical and environmental Mucorales isolates obtained from an investigation of mucormycosis cases among solid organ transplant recipients.</title>
        <authorList>
            <person name="Nguyen M.H."/>
            <person name="Kaul D."/>
            <person name="Muto C."/>
            <person name="Cheng S.J."/>
            <person name="Richter R.A."/>
            <person name="Bruno V.M."/>
            <person name="Liu G."/>
            <person name="Beyhan S."/>
            <person name="Sundermann A.J."/>
            <person name="Mounaud S."/>
            <person name="Pasculle A.W."/>
            <person name="Nierman W.C."/>
            <person name="Driscoll E."/>
            <person name="Cumbie R."/>
            <person name="Clancy C.J."/>
            <person name="Dupont C.L."/>
        </authorList>
    </citation>
    <scope>NUCLEOTIDE SEQUENCE</scope>
    <source>
        <strain evidence="14">GL16</strain>
    </source>
</reference>
<evidence type="ECO:0000256" key="6">
    <source>
        <dbReference type="ARBA" id="ARBA00022695"/>
    </source>
</evidence>
<protein>
    <recommendedName>
        <fullName evidence="2">FAD synthase</fullName>
        <ecNumber evidence="2">2.7.7.2</ecNumber>
    </recommendedName>
    <alternativeName>
        <fullName evidence="10">FAD pyrophosphorylase</fullName>
    </alternativeName>
    <alternativeName>
        <fullName evidence="11">FMN adenylyltransferase</fullName>
    </alternativeName>
</protein>
<evidence type="ECO:0000256" key="1">
    <source>
        <dbReference type="ARBA" id="ARBA00004726"/>
    </source>
</evidence>
<proteinExistence type="predicted"/>
<evidence type="ECO:0000256" key="4">
    <source>
        <dbReference type="ARBA" id="ARBA00022643"/>
    </source>
</evidence>
<dbReference type="InterPro" id="IPR002500">
    <property type="entry name" value="PAPS_reduct_dom"/>
</dbReference>
<name>A0A9P6YLZ7_RHIOR</name>
<dbReference type="PANTHER" id="PTHR23293">
    <property type="entry name" value="FAD SYNTHETASE-RELATED FMN ADENYLYLTRANSFERASE"/>
    <property type="match status" value="1"/>
</dbReference>
<evidence type="ECO:0000259" key="13">
    <source>
        <dbReference type="Pfam" id="PF01507"/>
    </source>
</evidence>
<keyword evidence="8" id="KW-0274">FAD</keyword>
<dbReference type="GO" id="GO:0005524">
    <property type="term" value="F:ATP binding"/>
    <property type="evidence" value="ECO:0007669"/>
    <property type="project" value="UniProtKB-KW"/>
</dbReference>
<sequence length="273" mass="31173">MEISGLSTQSLNHGCTLEQVDPFFLTTERYNFKYIEDTVYKFAQSDTTSLGHHLRKALEIIEIAYKKYGVEAISLSFNGGKDCTVLLHLVAAVMSRLGYDQMPIKTVYVTYPNPFPHVDAFVKVCIKRYGLDCVYIPGPMKSALQRYMDELHPKLQAIFVGVRRTDPYAGKCKNLSAFDRTDKGWPEFIRVQPIIDWNYKDIWNFLIGFGIPYCSLYDKGYTSLGSMENTHPNPDLKDETGEYKHASELQNELHERCGRTGSLKNGIELLKNV</sequence>
<keyword evidence="5" id="KW-0808">Transferase</keyword>
<evidence type="ECO:0000256" key="2">
    <source>
        <dbReference type="ARBA" id="ARBA00012393"/>
    </source>
</evidence>
<dbReference type="SUPFAM" id="SSF52402">
    <property type="entry name" value="Adenine nucleotide alpha hydrolases-like"/>
    <property type="match status" value="1"/>
</dbReference>
<dbReference type="Pfam" id="PF01507">
    <property type="entry name" value="PAPS_reduct"/>
    <property type="match status" value="1"/>
</dbReference>
<dbReference type="Gene3D" id="3.40.50.620">
    <property type="entry name" value="HUPs"/>
    <property type="match status" value="1"/>
</dbReference>
<evidence type="ECO:0000256" key="12">
    <source>
        <dbReference type="ARBA" id="ARBA00049494"/>
    </source>
</evidence>
<keyword evidence="4" id="KW-0288">FMN</keyword>